<comment type="similarity">
    <text evidence="1">Belongs to the SEC6 family.</text>
</comment>
<sequence length="759" mass="88186">MARGGDSEGTVALPRLEDILRHPEDLDKIAGLRAEYSRKKAAVDSQLREGLRDQLETVQRSISALTEGQRQVSKTKDELQGIDKLCAESQSSVEDFSQIDRLAKVQRNFEAVLMMKKGLENFSENLAEVESLLREDDDDLENQPNLLRAHMQISKLRDFRDEAMDQIRKAQDPSSEATLEDYFQGLDSVIDWFDDHLGTACMNLIPLVQSDNPSMVVRLAVVVMNEEKKDETVRALQEAQKDHQDLAGRFKSMNVGPKTVRGYKEKFLQAIEFYAQNQFENTKEEFLGDPDILEKSFRWFFNDLFSVKQGMQTLMPKKWKIYKTYTDIYHRMMHDFFVDLINDPELPPDNLLSIIHWSEKYYKKMNKLGWKPTDLRPNILDDREPELIRQWQSIIIKAVEEWMERITETDRKGLVERIPDSLDTNAEGYFRTKTLPDMWRMIHEQIQAAKASSRTDLVEGIIDAMFRVLKGRQAAWQSLIEEECAKYKAPGGDQLDGLQLLQDWLVAVANDQIACIDDNDESGQLGYLSRFKREFEALVDPKYMAARAIPELDALRDGYVDLSTYCLTQFVEVVFAVDFRATIPDFFTQKWYGDFAIKRITSTFEDYMADYSPVIHPSLIDILVEELSDELLVRYLSSVRNRGVKFRRHADPYTDKFKDDVLTVFAFFQNYPDSFASTIKQKWRLVDWLVRLLESEKGPAVVAVYEDFKMEYWDLQLTWVEAVLRTRDDFERSMISAVKAKAAELSVERGMETLMSRMR</sequence>
<keyword evidence="2" id="KW-0813">Transport</keyword>
<dbReference type="InterPro" id="IPR010326">
    <property type="entry name" value="EXOC3/Sec6"/>
</dbReference>
<dbReference type="GO" id="GO:0000149">
    <property type="term" value="F:SNARE binding"/>
    <property type="evidence" value="ECO:0007669"/>
    <property type="project" value="TreeGrafter"/>
</dbReference>
<dbReference type="GO" id="GO:0006887">
    <property type="term" value="P:exocytosis"/>
    <property type="evidence" value="ECO:0007669"/>
    <property type="project" value="UniProtKB-KW"/>
</dbReference>
<evidence type="ECO:0000313" key="5">
    <source>
        <dbReference type="Proteomes" id="UP000326289"/>
    </source>
</evidence>
<accession>A0A5N6J475</accession>
<keyword evidence="3" id="KW-0268">Exocytosis</keyword>
<dbReference type="FunFam" id="1.10.357.70:FF:000005">
    <property type="entry name" value="Exocyst complex component Sec6"/>
    <property type="match status" value="1"/>
</dbReference>
<dbReference type="GO" id="GO:0051601">
    <property type="term" value="P:exocyst localization"/>
    <property type="evidence" value="ECO:0007669"/>
    <property type="project" value="TreeGrafter"/>
</dbReference>
<dbReference type="Proteomes" id="UP000326289">
    <property type="component" value="Unassembled WGS sequence"/>
</dbReference>
<evidence type="ECO:0000256" key="3">
    <source>
        <dbReference type="ARBA" id="ARBA00022483"/>
    </source>
</evidence>
<evidence type="ECO:0000256" key="2">
    <source>
        <dbReference type="ARBA" id="ARBA00022448"/>
    </source>
</evidence>
<reference evidence="4 5" key="1">
    <citation type="submission" date="2019-04" db="EMBL/GenBank/DDBJ databases">
        <title>Fungal friends and foes A comparative genomics study of 23 Aspergillus species from section Flavi.</title>
        <authorList>
            <consortium name="DOE Joint Genome Institute"/>
            <person name="Kjaerbolling I."/>
            <person name="Vesth T.C."/>
            <person name="Frisvad J.C."/>
            <person name="Nybo J.L."/>
            <person name="Theobald S."/>
            <person name="Kildgaard S."/>
            <person name="Petersen T.I."/>
            <person name="Kuo A."/>
            <person name="Sato A."/>
            <person name="Lyhne E.K."/>
            <person name="Kogle M.E."/>
            <person name="Wiebenga A."/>
            <person name="Kun R.S."/>
            <person name="Lubbers R.J."/>
            <person name="Makela M.R."/>
            <person name="Barry K."/>
            <person name="Chovatia M."/>
            <person name="Clum A."/>
            <person name="Daum C."/>
            <person name="Haridas S."/>
            <person name="He G."/>
            <person name="LaButti K."/>
            <person name="Lipzen A."/>
            <person name="Mondo S."/>
            <person name="Pangilinan J."/>
            <person name="Riley R."/>
            <person name="Salamov A."/>
            <person name="Simmons B.A."/>
            <person name="Magnuson J.K."/>
            <person name="Henrissat B."/>
            <person name="Mortensen U.H."/>
            <person name="Larsen T.O."/>
            <person name="De vries R.P."/>
            <person name="Grigoriev I.V."/>
            <person name="Machida M."/>
            <person name="Baker S.E."/>
            <person name="Andersen M.R."/>
        </authorList>
    </citation>
    <scope>NUCLEOTIDE SEQUENCE [LARGE SCALE GENOMIC DNA]</scope>
    <source>
        <strain evidence="4 5">CBS 117635</strain>
    </source>
</reference>
<dbReference type="AlphaFoldDB" id="A0A5N6J475"/>
<proteinExistence type="inferred from homology"/>
<evidence type="ECO:0000313" key="4">
    <source>
        <dbReference type="EMBL" id="KAB8273661.1"/>
    </source>
</evidence>
<dbReference type="GO" id="GO:0000145">
    <property type="term" value="C:exocyst"/>
    <property type="evidence" value="ECO:0007669"/>
    <property type="project" value="InterPro"/>
</dbReference>
<dbReference type="Pfam" id="PF06046">
    <property type="entry name" value="Sec6"/>
    <property type="match status" value="1"/>
</dbReference>
<organism evidence="4 5">
    <name type="scientific">Aspergillus minisclerotigenes</name>
    <dbReference type="NCBI Taxonomy" id="656917"/>
    <lineage>
        <taxon>Eukaryota</taxon>
        <taxon>Fungi</taxon>
        <taxon>Dikarya</taxon>
        <taxon>Ascomycota</taxon>
        <taxon>Pezizomycotina</taxon>
        <taxon>Eurotiomycetes</taxon>
        <taxon>Eurotiomycetidae</taxon>
        <taxon>Eurotiales</taxon>
        <taxon>Aspergillaceae</taxon>
        <taxon>Aspergillus</taxon>
        <taxon>Aspergillus subgen. Circumdati</taxon>
    </lineage>
</organism>
<dbReference type="FunFam" id="1.10.357.50:FF:000006">
    <property type="entry name" value="Exocyst complex component sec6"/>
    <property type="match status" value="1"/>
</dbReference>
<dbReference type="InterPro" id="IPR042532">
    <property type="entry name" value="EXOC3/Sec6_C"/>
</dbReference>
<dbReference type="EMBL" id="ML732794">
    <property type="protein sequence ID" value="KAB8273661.1"/>
    <property type="molecule type" value="Genomic_DNA"/>
</dbReference>
<evidence type="ECO:0000256" key="1">
    <source>
        <dbReference type="ARBA" id="ARBA00009447"/>
    </source>
</evidence>
<keyword evidence="5" id="KW-1185">Reference proteome</keyword>
<dbReference type="PANTHER" id="PTHR21292:SF1">
    <property type="entry name" value="EXOCYST COMPLEX COMPONENT 3"/>
    <property type="match status" value="1"/>
</dbReference>
<gene>
    <name evidence="4" type="ORF">BDV30DRAFT_107064</name>
</gene>
<dbReference type="PANTHER" id="PTHR21292">
    <property type="entry name" value="EXOCYST COMPLEX COMPONENT SEC6-RELATED"/>
    <property type="match status" value="1"/>
</dbReference>
<dbReference type="Gene3D" id="1.10.357.50">
    <property type="match status" value="1"/>
</dbReference>
<name>A0A5N6J475_9EURO</name>
<protein>
    <submittedName>
        <fullName evidence="4">Exocyst complex component Sec6-domain-containing protein</fullName>
    </submittedName>
</protein>
<dbReference type="Gene3D" id="1.10.357.70">
    <property type="entry name" value="Exocyst complex component Sec6, C-terminal domain"/>
    <property type="match status" value="1"/>
</dbReference>